<keyword evidence="6" id="KW-0285">Flavoprotein</keyword>
<dbReference type="InterPro" id="IPR050741">
    <property type="entry name" value="Acyl-CoA_dehydrogenase"/>
</dbReference>
<dbReference type="InterPro" id="IPR011009">
    <property type="entry name" value="Kinase-like_dom_sf"/>
</dbReference>
<comment type="catalytic activity">
    <reaction evidence="15">
        <text>a 2,3-saturated acyl-CoA + oxidized [electron-transfer flavoprotein] + H(+) = a (2E)-enoyl-CoA + reduced [electron-transfer flavoprotein]</text>
        <dbReference type="Rhea" id="RHEA:44704"/>
        <dbReference type="Rhea" id="RHEA-COMP:10685"/>
        <dbReference type="Rhea" id="RHEA-COMP:10686"/>
        <dbReference type="ChEBI" id="CHEBI:15378"/>
        <dbReference type="ChEBI" id="CHEBI:57692"/>
        <dbReference type="ChEBI" id="CHEBI:58307"/>
        <dbReference type="ChEBI" id="CHEBI:58856"/>
        <dbReference type="ChEBI" id="CHEBI:65111"/>
    </reaction>
    <physiologicalReaction direction="left-to-right" evidence="15">
        <dbReference type="Rhea" id="RHEA:44705"/>
    </physiologicalReaction>
</comment>
<comment type="catalytic activity">
    <reaction evidence="20">
        <text>eicosanoyl-CoA + oxidized [electron-transfer flavoprotein] + H(+) = (2E)-eicosenoyl-CoA + reduced [electron-transfer flavoprotein]</text>
        <dbReference type="Rhea" id="RHEA:47236"/>
        <dbReference type="Rhea" id="RHEA-COMP:10685"/>
        <dbReference type="Rhea" id="RHEA-COMP:10686"/>
        <dbReference type="ChEBI" id="CHEBI:15378"/>
        <dbReference type="ChEBI" id="CHEBI:57380"/>
        <dbReference type="ChEBI" id="CHEBI:57692"/>
        <dbReference type="ChEBI" id="CHEBI:58307"/>
        <dbReference type="ChEBI" id="CHEBI:74691"/>
    </reaction>
    <physiologicalReaction direction="left-to-right" evidence="20">
        <dbReference type="Rhea" id="RHEA:47237"/>
    </physiologicalReaction>
</comment>
<comment type="catalytic activity">
    <reaction evidence="18">
        <text>tricosanoyl-CoA + oxidized [electron-transfer flavoprotein] + H(+) = (2E)-tricosenoyl-CoA + reduced [electron-transfer flavoprotein]</text>
        <dbReference type="Rhea" id="RHEA:48220"/>
        <dbReference type="Rhea" id="RHEA-COMP:10685"/>
        <dbReference type="Rhea" id="RHEA-COMP:10686"/>
        <dbReference type="ChEBI" id="CHEBI:15378"/>
        <dbReference type="ChEBI" id="CHEBI:57692"/>
        <dbReference type="ChEBI" id="CHEBI:58307"/>
        <dbReference type="ChEBI" id="CHEBI:90118"/>
        <dbReference type="ChEBI" id="CHEBI:90119"/>
    </reaction>
    <physiologicalReaction direction="left-to-right" evidence="18">
        <dbReference type="Rhea" id="RHEA:48221"/>
    </physiologicalReaction>
</comment>
<feature type="domain" description="Acyl-CoA dehydrogenase/oxidase C-terminal" evidence="21">
    <location>
        <begin position="827"/>
        <end position="977"/>
    </location>
</feature>
<dbReference type="CDD" id="cd05154">
    <property type="entry name" value="ACAD10_11_N-like"/>
    <property type="match status" value="1"/>
</dbReference>
<dbReference type="Gene3D" id="3.30.200.20">
    <property type="entry name" value="Phosphorylase Kinase, domain 1"/>
    <property type="match status" value="1"/>
</dbReference>
<evidence type="ECO:0000259" key="22">
    <source>
        <dbReference type="Pfam" id="PF01636"/>
    </source>
</evidence>
<evidence type="ECO:0000256" key="4">
    <source>
        <dbReference type="ARBA" id="ARBA00005005"/>
    </source>
</evidence>
<evidence type="ECO:0000256" key="10">
    <source>
        <dbReference type="ARBA" id="ARBA00023098"/>
    </source>
</evidence>
<dbReference type="PANTHER" id="PTHR48083:SF35">
    <property type="entry name" value="ACYL-COA DEHYDROGENASE FAMILY MEMBER 10"/>
    <property type="match status" value="1"/>
</dbReference>
<evidence type="ECO:0000256" key="15">
    <source>
        <dbReference type="ARBA" id="ARBA00047443"/>
    </source>
</evidence>
<dbReference type="FunFam" id="2.40.110.10:FF:000002">
    <property type="entry name" value="Acyl-CoA dehydrogenase fadE12"/>
    <property type="match status" value="1"/>
</dbReference>
<evidence type="ECO:0000256" key="3">
    <source>
        <dbReference type="ARBA" id="ARBA00004325"/>
    </source>
</evidence>
<evidence type="ECO:0000256" key="6">
    <source>
        <dbReference type="ARBA" id="ARBA00022630"/>
    </source>
</evidence>
<evidence type="ECO:0000256" key="11">
    <source>
        <dbReference type="ARBA" id="ARBA00023136"/>
    </source>
</evidence>
<comment type="subcellular location">
    <subcellularLocation>
        <location evidence="3">Mitochondrion membrane</location>
    </subcellularLocation>
    <subcellularLocation>
        <location evidence="2">Peroxisome</location>
    </subcellularLocation>
</comment>
<dbReference type="Gene3D" id="3.90.1200.10">
    <property type="match status" value="1"/>
</dbReference>
<keyword evidence="8" id="KW-0007">Acetylation</keyword>
<evidence type="ECO:0000256" key="7">
    <source>
        <dbReference type="ARBA" id="ARBA00022827"/>
    </source>
</evidence>
<dbReference type="Pfam" id="PF01636">
    <property type="entry name" value="APH"/>
    <property type="match status" value="1"/>
</dbReference>
<keyword evidence="11" id="KW-0472">Membrane</keyword>
<dbReference type="SUPFAM" id="SSF56112">
    <property type="entry name" value="Protein kinase-like (PK-like)"/>
    <property type="match status" value="1"/>
</dbReference>
<protein>
    <recommendedName>
        <fullName evidence="13">Acyl-CoA dehydrogenase family member 11</fullName>
    </recommendedName>
</protein>
<evidence type="ECO:0000256" key="14">
    <source>
        <dbReference type="ARBA" id="ARBA00046026"/>
    </source>
</evidence>
<comment type="caution">
    <text evidence="25">The sequence shown here is derived from an EMBL/GenBank/DDBJ whole genome shotgun (WGS) entry which is preliminary data.</text>
</comment>
<feature type="domain" description="Acyl-CoA dehydrogenase/oxidase N-terminal" evidence="24">
    <location>
        <begin position="584"/>
        <end position="706"/>
    </location>
</feature>
<dbReference type="NCBIfam" id="TIGR02247">
    <property type="entry name" value="HAD-1A3-hyp"/>
    <property type="match status" value="1"/>
</dbReference>
<evidence type="ECO:0000256" key="12">
    <source>
        <dbReference type="ARBA" id="ARBA00023140"/>
    </source>
</evidence>
<dbReference type="InterPro" id="IPR023214">
    <property type="entry name" value="HAD_sf"/>
</dbReference>
<keyword evidence="10" id="KW-0443">Lipid metabolism</keyword>
<dbReference type="Proteomes" id="UP000783686">
    <property type="component" value="Unassembled WGS sequence"/>
</dbReference>
<dbReference type="Pfam" id="PF00702">
    <property type="entry name" value="Hydrolase"/>
    <property type="match status" value="1"/>
</dbReference>
<dbReference type="GO" id="GO:0031966">
    <property type="term" value="C:mitochondrial membrane"/>
    <property type="evidence" value="ECO:0007669"/>
    <property type="project" value="UniProtKB-SubCell"/>
</dbReference>
<gene>
    <name evidence="25" type="ORF">BOKJ2_LOCUS11131</name>
</gene>
<dbReference type="GO" id="GO:0050660">
    <property type="term" value="F:flavin adenine dinucleotide binding"/>
    <property type="evidence" value="ECO:0007669"/>
    <property type="project" value="InterPro"/>
</dbReference>
<evidence type="ECO:0000256" key="17">
    <source>
        <dbReference type="ARBA" id="ARBA00048086"/>
    </source>
</evidence>
<evidence type="ECO:0000256" key="13">
    <source>
        <dbReference type="ARBA" id="ARBA00040622"/>
    </source>
</evidence>
<dbReference type="InterPro" id="IPR009100">
    <property type="entry name" value="AcylCoA_DH/oxidase_NM_dom_sf"/>
</dbReference>
<dbReference type="InterPro" id="IPR036412">
    <property type="entry name" value="HAD-like_sf"/>
</dbReference>
<dbReference type="Pfam" id="PF02771">
    <property type="entry name" value="Acyl-CoA_dh_N"/>
    <property type="match status" value="1"/>
</dbReference>
<dbReference type="InterPro" id="IPR041726">
    <property type="entry name" value="ACAD10_11_N"/>
</dbReference>
<dbReference type="GO" id="GO:0033539">
    <property type="term" value="P:fatty acid beta-oxidation using acyl-CoA dehydrogenase"/>
    <property type="evidence" value="ECO:0007669"/>
    <property type="project" value="TreeGrafter"/>
</dbReference>
<evidence type="ECO:0000313" key="25">
    <source>
        <dbReference type="EMBL" id="CAD5224542.1"/>
    </source>
</evidence>
<evidence type="ECO:0000256" key="2">
    <source>
        <dbReference type="ARBA" id="ARBA00004275"/>
    </source>
</evidence>
<evidence type="ECO:0000256" key="18">
    <source>
        <dbReference type="ARBA" id="ARBA00048395"/>
    </source>
</evidence>
<comment type="pathway">
    <text evidence="4">Lipid metabolism; fatty acid beta-oxidation.</text>
</comment>
<evidence type="ECO:0000256" key="9">
    <source>
        <dbReference type="ARBA" id="ARBA00023002"/>
    </source>
</evidence>
<name>A0A811LA13_9BILA</name>
<comment type="catalytic activity">
    <reaction evidence="16">
        <text>docosanoyl-CoA + oxidized [electron-transfer flavoprotein] + H(+) = (2E)-docosenoyl-CoA + reduced [electron-transfer flavoprotein]</text>
        <dbReference type="Rhea" id="RHEA:47228"/>
        <dbReference type="Rhea" id="RHEA-COMP:10685"/>
        <dbReference type="Rhea" id="RHEA-COMP:10686"/>
        <dbReference type="ChEBI" id="CHEBI:15378"/>
        <dbReference type="ChEBI" id="CHEBI:57692"/>
        <dbReference type="ChEBI" id="CHEBI:58307"/>
        <dbReference type="ChEBI" id="CHEBI:65059"/>
        <dbReference type="ChEBI" id="CHEBI:74692"/>
    </reaction>
    <physiologicalReaction direction="left-to-right" evidence="16">
        <dbReference type="Rhea" id="RHEA:47229"/>
    </physiologicalReaction>
</comment>
<evidence type="ECO:0000256" key="16">
    <source>
        <dbReference type="ARBA" id="ARBA00048020"/>
    </source>
</evidence>
<evidence type="ECO:0000256" key="20">
    <source>
        <dbReference type="ARBA" id="ARBA00049140"/>
    </source>
</evidence>
<feature type="domain" description="Aminoglycoside phosphotransferase" evidence="22">
    <location>
        <begin position="248"/>
        <end position="469"/>
    </location>
</feature>
<dbReference type="NCBIfam" id="TIGR01509">
    <property type="entry name" value="HAD-SF-IA-v3"/>
    <property type="match status" value="1"/>
</dbReference>
<comment type="catalytic activity">
    <reaction evidence="17">
        <text>tetracosanoyl-CoA + oxidized [electron-transfer flavoprotein] + H(+) = (2E)-tetracosenoyl-CoA + reduced [electron-transfer flavoprotein]</text>
        <dbReference type="Rhea" id="RHEA:47232"/>
        <dbReference type="Rhea" id="RHEA-COMP:10685"/>
        <dbReference type="Rhea" id="RHEA-COMP:10686"/>
        <dbReference type="ChEBI" id="CHEBI:15378"/>
        <dbReference type="ChEBI" id="CHEBI:57692"/>
        <dbReference type="ChEBI" id="CHEBI:58307"/>
        <dbReference type="ChEBI" id="CHEBI:65052"/>
        <dbReference type="ChEBI" id="CHEBI:74693"/>
    </reaction>
    <physiologicalReaction direction="left-to-right" evidence="17">
        <dbReference type="Rhea" id="RHEA:47233"/>
    </physiologicalReaction>
</comment>
<keyword evidence="26" id="KW-1185">Reference proteome</keyword>
<dbReference type="Gene3D" id="2.40.110.10">
    <property type="entry name" value="Butyryl-CoA Dehydrogenase, subunit A, domain 2"/>
    <property type="match status" value="1"/>
</dbReference>
<dbReference type="SUPFAM" id="SSF56645">
    <property type="entry name" value="Acyl-CoA dehydrogenase NM domain-like"/>
    <property type="match status" value="1"/>
</dbReference>
<dbReference type="InterPro" id="IPR036250">
    <property type="entry name" value="AcylCo_DH-like_C"/>
</dbReference>
<comment type="function">
    <text evidence="14">Acyl-CoA dehydrogenase, that exhibits maximal activity towards saturated C22-CoA. Probably participates in beta-oxydation and energy production but could also play a role in the metabolism of specific fatty acids to control fatty acids composition of cellular lipids in brain.</text>
</comment>
<dbReference type="GO" id="GO:0005777">
    <property type="term" value="C:peroxisome"/>
    <property type="evidence" value="ECO:0007669"/>
    <property type="project" value="UniProtKB-SubCell"/>
</dbReference>
<sequence length="982" mass="112509">METPIKAIVFDLGGVLVPAPYTFWSELETRYKLKKGSIRDTLLSPKFIGRFHDLERGLLTLDDFRNLFVYFYNKQNSTNLTTLPVFDYHFPEIHSEWVPVLESLKAQGFKLYLLTNNWFFDRARLLQSLPINVSYFHGLFESCRLKLRKPERELYHLVTRKINVAANQVLFIDDLGENLKAAKSYGWNTVKCVGRSSCITDIERFLSLNLHSFIPGTRDCLQHEVLDKKALTQYLQRLFNDQSATLEVKKFGYGQSNPTYYLKYGHRELVLRKKPSGKLLPGAHLIDREYKVQKTVQQHVPVAKVLDYAEGVLDTPFYIMEYVKGRIITDYELKSIPRDQRRQYYIELLTVLAKIHSINYIQAGLKDYGKLGNYMERNLKTWYRNYNASKILELPVADQLYKLLSEQIPKETMVTLVHGDFRLDNVIFHPTEPKIVAVLDWENSTIGDPMTDLSTVLINYYHDERKNFATLKPLNTLHKRGLPQDSELFQVYSSNLTVTTKPSWMKHNVKAKEWQYYISFLLFRLAAICQGVYKRSLTGQASSPQAVHYGPMVKRLFEQSYMLLQYQHYGSLQVVPSAMSANAQRYYDEVYKFVHEKIIPREQEFLEITEGENKWKLNPLTESLKKEAQRQGLWNLFIPQHLDPEEKFGKGLTNVEYAFICELMGKCIFAPEIFNCGAPDTGNMEVLIKYGSQEQKQKWLKPLLEGTIRSCYAMTEPDVASSDATNVQGSVTRDGNGNFVINSRKWFTSNAAHPNCKICIFMGRIPGWQQKPRHQQQSMILVPMDAPGVKIVRPLNTLGTFDAPGGHCEVLFENVVVPESNLILGEGKGFEIAQGRLGPGRIHHCMRLIGHCTRSLELLKERITSNRLVQGQNLAAFQTVRVNLAESLIQLEQARLLVLKAAHMIDTVGPKLAAKEIAMIKVTVPRMAFTLIDSVIQTFGGAGVTHDYPLAVFLIWARSLRLADGPDIVHLETIAKNELSKL</sequence>
<dbReference type="Pfam" id="PF00441">
    <property type="entry name" value="Acyl-CoA_dh_1"/>
    <property type="match status" value="1"/>
</dbReference>
<dbReference type="InterPro" id="IPR002575">
    <property type="entry name" value="Aminoglycoside_PTrfase"/>
</dbReference>
<dbReference type="InterPro" id="IPR037069">
    <property type="entry name" value="AcylCoA_DH/ox_N_sf"/>
</dbReference>
<dbReference type="EMBL" id="CAJFCW020000005">
    <property type="protein sequence ID" value="CAG9119950.1"/>
    <property type="molecule type" value="Genomic_DNA"/>
</dbReference>
<dbReference type="PRINTS" id="PR00413">
    <property type="entry name" value="HADHALOGNASE"/>
</dbReference>
<organism evidence="25 26">
    <name type="scientific">Bursaphelenchus okinawaensis</name>
    <dbReference type="NCBI Taxonomy" id="465554"/>
    <lineage>
        <taxon>Eukaryota</taxon>
        <taxon>Metazoa</taxon>
        <taxon>Ecdysozoa</taxon>
        <taxon>Nematoda</taxon>
        <taxon>Chromadorea</taxon>
        <taxon>Rhabditida</taxon>
        <taxon>Tylenchina</taxon>
        <taxon>Tylenchomorpha</taxon>
        <taxon>Aphelenchoidea</taxon>
        <taxon>Aphelenchoididae</taxon>
        <taxon>Bursaphelenchus</taxon>
    </lineage>
</organism>
<dbReference type="Gene3D" id="1.10.150.240">
    <property type="entry name" value="Putative phosphatase, domain 2"/>
    <property type="match status" value="1"/>
</dbReference>
<dbReference type="GO" id="GO:0003995">
    <property type="term" value="F:acyl-CoA dehydrogenase activity"/>
    <property type="evidence" value="ECO:0007669"/>
    <property type="project" value="TreeGrafter"/>
</dbReference>
<dbReference type="SUPFAM" id="SSF47203">
    <property type="entry name" value="Acyl-CoA dehydrogenase C-terminal domain-like"/>
    <property type="match status" value="1"/>
</dbReference>
<accession>A0A811LA13</accession>
<keyword evidence="12" id="KW-0576">Peroxisome</keyword>
<dbReference type="InterPro" id="IPR006439">
    <property type="entry name" value="HAD-SF_hydro_IA"/>
</dbReference>
<dbReference type="Pfam" id="PF02770">
    <property type="entry name" value="Acyl-CoA_dh_M"/>
    <property type="match status" value="1"/>
</dbReference>
<feature type="domain" description="Acyl-CoA oxidase/dehydrogenase middle" evidence="23">
    <location>
        <begin position="711"/>
        <end position="815"/>
    </location>
</feature>
<dbReference type="EMBL" id="CAJFDH010000005">
    <property type="protein sequence ID" value="CAD5224542.1"/>
    <property type="molecule type" value="Genomic_DNA"/>
</dbReference>
<dbReference type="Gene3D" id="1.10.540.10">
    <property type="entry name" value="Acyl-CoA dehydrogenase/oxidase, N-terminal domain"/>
    <property type="match status" value="1"/>
</dbReference>
<dbReference type="SUPFAM" id="SSF56784">
    <property type="entry name" value="HAD-like"/>
    <property type="match status" value="1"/>
</dbReference>
<dbReference type="CDD" id="cd02603">
    <property type="entry name" value="HAD_sEH-N_like"/>
    <property type="match status" value="1"/>
</dbReference>
<dbReference type="SFLD" id="SFLDS00003">
    <property type="entry name" value="Haloacid_Dehalogenase"/>
    <property type="match status" value="1"/>
</dbReference>
<keyword evidence="9" id="KW-0560">Oxidoreductase</keyword>
<evidence type="ECO:0000259" key="24">
    <source>
        <dbReference type="Pfam" id="PF02771"/>
    </source>
</evidence>
<dbReference type="InterPro" id="IPR013786">
    <property type="entry name" value="AcylCoA_DH/ox_N"/>
</dbReference>
<dbReference type="SFLD" id="SFLDG01129">
    <property type="entry name" value="C1.5:_HAD__Beta-PGM__Phosphata"/>
    <property type="match status" value="1"/>
</dbReference>
<dbReference type="InterPro" id="IPR009075">
    <property type="entry name" value="AcylCo_DH/oxidase_C"/>
</dbReference>
<evidence type="ECO:0000259" key="23">
    <source>
        <dbReference type="Pfam" id="PF02770"/>
    </source>
</evidence>
<evidence type="ECO:0000256" key="8">
    <source>
        <dbReference type="ARBA" id="ARBA00022990"/>
    </source>
</evidence>
<dbReference type="InterPro" id="IPR046373">
    <property type="entry name" value="Acyl-CoA_Oxase/DH_mid-dom_sf"/>
</dbReference>
<dbReference type="OrthoDB" id="434771at2759"/>
<dbReference type="Gene3D" id="1.20.140.10">
    <property type="entry name" value="Butyryl-CoA Dehydrogenase, subunit A, domain 3"/>
    <property type="match status" value="1"/>
</dbReference>
<reference evidence="25" key="1">
    <citation type="submission" date="2020-09" db="EMBL/GenBank/DDBJ databases">
        <authorList>
            <person name="Kikuchi T."/>
        </authorList>
    </citation>
    <scope>NUCLEOTIDE SEQUENCE</scope>
    <source>
        <strain evidence="25">SH1</strain>
    </source>
</reference>
<dbReference type="InterPro" id="IPR023198">
    <property type="entry name" value="PGP-like_dom2"/>
</dbReference>
<comment type="cofactor">
    <cofactor evidence="1">
        <name>FAD</name>
        <dbReference type="ChEBI" id="CHEBI:57692"/>
    </cofactor>
</comment>
<comment type="catalytic activity">
    <reaction evidence="19">
        <text>hexacosanoyl-CoA + oxidized [electron-transfer flavoprotein] + H(+) = (2E)-hexacosenoyl-CoA + reduced [electron-transfer flavoprotein]</text>
        <dbReference type="Rhea" id="RHEA:48216"/>
        <dbReference type="Rhea" id="RHEA-COMP:10685"/>
        <dbReference type="Rhea" id="RHEA-COMP:10686"/>
        <dbReference type="ChEBI" id="CHEBI:15378"/>
        <dbReference type="ChEBI" id="CHEBI:57692"/>
        <dbReference type="ChEBI" id="CHEBI:58307"/>
        <dbReference type="ChEBI" id="CHEBI:64868"/>
        <dbReference type="ChEBI" id="CHEBI:74281"/>
    </reaction>
    <physiologicalReaction direction="left-to-right" evidence="19">
        <dbReference type="Rhea" id="RHEA:48217"/>
    </physiologicalReaction>
</comment>
<dbReference type="InterPro" id="IPR011945">
    <property type="entry name" value="HAD-SF_ppase_IA/epoxid_hydro_N"/>
</dbReference>
<dbReference type="InterPro" id="IPR006091">
    <property type="entry name" value="Acyl-CoA_Oxase/DH_mid-dom"/>
</dbReference>
<evidence type="ECO:0000259" key="21">
    <source>
        <dbReference type="Pfam" id="PF00441"/>
    </source>
</evidence>
<comment type="similarity">
    <text evidence="5">Belongs to the acyl-CoA dehydrogenase family.</text>
</comment>
<dbReference type="AlphaFoldDB" id="A0A811LA13"/>
<evidence type="ECO:0000256" key="1">
    <source>
        <dbReference type="ARBA" id="ARBA00001974"/>
    </source>
</evidence>
<keyword evidence="7" id="KW-0274">FAD</keyword>
<evidence type="ECO:0000256" key="5">
    <source>
        <dbReference type="ARBA" id="ARBA00009347"/>
    </source>
</evidence>
<dbReference type="Proteomes" id="UP000614601">
    <property type="component" value="Unassembled WGS sequence"/>
</dbReference>
<evidence type="ECO:0000313" key="26">
    <source>
        <dbReference type="Proteomes" id="UP000614601"/>
    </source>
</evidence>
<evidence type="ECO:0000256" key="19">
    <source>
        <dbReference type="ARBA" id="ARBA00048399"/>
    </source>
</evidence>
<dbReference type="Gene3D" id="3.40.50.1000">
    <property type="entry name" value="HAD superfamily/HAD-like"/>
    <property type="match status" value="1"/>
</dbReference>
<dbReference type="PANTHER" id="PTHR48083">
    <property type="entry name" value="MEDIUM-CHAIN SPECIFIC ACYL-COA DEHYDROGENASE, MITOCHONDRIAL-RELATED"/>
    <property type="match status" value="1"/>
</dbReference>
<proteinExistence type="inferred from homology"/>